<dbReference type="PANTHER" id="PTHR10378">
    <property type="entry name" value="LIM DOMAIN-BINDING PROTEIN"/>
    <property type="match status" value="1"/>
</dbReference>
<accession>A0A507CX37</accession>
<dbReference type="VEuPathDB" id="FungiDB:SeMB42_g02893"/>
<dbReference type="InterPro" id="IPR029005">
    <property type="entry name" value="LIM-bd/SEUSS"/>
</dbReference>
<gene>
    <name evidence="2" type="ORF">SeLEV6574_g04896</name>
    <name evidence="3" type="ORF">SeMB42_g02893</name>
</gene>
<evidence type="ECO:0000313" key="5">
    <source>
        <dbReference type="Proteomes" id="UP000320475"/>
    </source>
</evidence>
<evidence type="ECO:0000313" key="3">
    <source>
        <dbReference type="EMBL" id="TPX48714.1"/>
    </source>
</evidence>
<dbReference type="EMBL" id="QEAM01000211">
    <property type="protein sequence ID" value="TPX43726.1"/>
    <property type="molecule type" value="Genomic_DNA"/>
</dbReference>
<dbReference type="Pfam" id="PF01803">
    <property type="entry name" value="LIM_bind"/>
    <property type="match status" value="1"/>
</dbReference>
<organism evidence="2 5">
    <name type="scientific">Synchytrium endobioticum</name>
    <dbReference type="NCBI Taxonomy" id="286115"/>
    <lineage>
        <taxon>Eukaryota</taxon>
        <taxon>Fungi</taxon>
        <taxon>Fungi incertae sedis</taxon>
        <taxon>Chytridiomycota</taxon>
        <taxon>Chytridiomycota incertae sedis</taxon>
        <taxon>Chytridiomycetes</taxon>
        <taxon>Synchytriales</taxon>
        <taxon>Synchytriaceae</taxon>
        <taxon>Synchytrium</taxon>
    </lineage>
</organism>
<feature type="region of interest" description="Disordered" evidence="1">
    <location>
        <begin position="181"/>
        <end position="254"/>
    </location>
</feature>
<protein>
    <recommendedName>
        <fullName evidence="6">LIM interaction domain-containing protein</fullName>
    </recommendedName>
</protein>
<dbReference type="Proteomes" id="UP000317494">
    <property type="component" value="Unassembled WGS sequence"/>
</dbReference>
<name>A0A507CX37_9FUNG</name>
<comment type="caution">
    <text evidence="2">The sequence shown here is derived from an EMBL/GenBank/DDBJ whole genome shotgun (WGS) entry which is preliminary data.</text>
</comment>
<dbReference type="Proteomes" id="UP000320475">
    <property type="component" value="Unassembled WGS sequence"/>
</dbReference>
<feature type="compositionally biased region" description="Low complexity" evidence="1">
    <location>
        <begin position="195"/>
        <end position="220"/>
    </location>
</feature>
<dbReference type="EMBL" id="QEAN01000095">
    <property type="protein sequence ID" value="TPX48714.1"/>
    <property type="molecule type" value="Genomic_DNA"/>
</dbReference>
<evidence type="ECO:0000313" key="2">
    <source>
        <dbReference type="EMBL" id="TPX43726.1"/>
    </source>
</evidence>
<feature type="compositionally biased region" description="Low complexity" evidence="1">
    <location>
        <begin position="26"/>
        <end position="41"/>
    </location>
</feature>
<feature type="region of interest" description="Disordered" evidence="1">
    <location>
        <begin position="575"/>
        <end position="664"/>
    </location>
</feature>
<feature type="compositionally biased region" description="Polar residues" evidence="1">
    <location>
        <begin position="589"/>
        <end position="599"/>
    </location>
</feature>
<feature type="region of interest" description="Disordered" evidence="1">
    <location>
        <begin position="1"/>
        <end position="71"/>
    </location>
</feature>
<reference evidence="4 5" key="1">
    <citation type="journal article" date="2019" name="Sci. Rep.">
        <title>Comparative genomics of chytrid fungi reveal insights into the obligate biotrophic and pathogenic lifestyle of Synchytrium endobioticum.</title>
        <authorList>
            <person name="van de Vossenberg B.T.L.H."/>
            <person name="Warris S."/>
            <person name="Nguyen H.D.T."/>
            <person name="van Gent-Pelzer M.P.E."/>
            <person name="Joly D.L."/>
            <person name="van de Geest H.C."/>
            <person name="Bonants P.J.M."/>
            <person name="Smith D.S."/>
            <person name="Levesque C.A."/>
            <person name="van der Lee T.A.J."/>
        </authorList>
    </citation>
    <scope>NUCLEOTIDE SEQUENCE [LARGE SCALE GENOMIC DNA]</scope>
    <source>
        <strain evidence="2 5">LEV6574</strain>
        <strain evidence="3 4">MB42</strain>
    </source>
</reference>
<evidence type="ECO:0000256" key="1">
    <source>
        <dbReference type="SAM" id="MobiDB-lite"/>
    </source>
</evidence>
<dbReference type="AlphaFoldDB" id="A0A507CX37"/>
<dbReference type="STRING" id="286115.A0A507CX37"/>
<dbReference type="OrthoDB" id="5597175at2759"/>
<evidence type="ECO:0000313" key="4">
    <source>
        <dbReference type="Proteomes" id="UP000317494"/>
    </source>
</evidence>
<feature type="compositionally biased region" description="Basic residues" evidence="1">
    <location>
        <begin position="641"/>
        <end position="652"/>
    </location>
</feature>
<feature type="compositionally biased region" description="Polar residues" evidence="1">
    <location>
        <begin position="240"/>
        <end position="251"/>
    </location>
</feature>
<proteinExistence type="predicted"/>
<feature type="compositionally biased region" description="Low complexity" evidence="1">
    <location>
        <begin position="52"/>
        <end position="66"/>
    </location>
</feature>
<sequence length="664" mass="73917">MFGQGSQPQFIDPNFSRPPIYNPYSPQHHLIQQYQYQHQHQQPPPGPHFIYQSQPHQPHSSQHHPPANVPIGLPTIFTNPNIYQFPSYQDVRTPDATTNITGNAVNPNLMNAPMNQPVAAGIPLSAANLRHHQQQLLMASNAAAVAAMMGQSAPNLSQPQQHPIQRAPEHALYQRNAPAPTVMQPMHQPSPPQYSPHQQQSIHQNQQAMQQSIPKQLHPSLQPPPQSVQPRIMPLPFQHQPLNMSQPSPSRHPSYMPPLPPGYKPSPAFVPGVTSDPLISPAPVAATAPQTTCQPPANGPNRSVVSGLSRLLQYSEFLTPPAQHKTSIQYWRMFVTEFYSENGILKYSPWNATHRQIRTFEMGPAILPRYFQVNFESGVGHIQVVVEQVRECNINLPDVGCILEAPRASIIYHFDSGLQVFCAGRLRVTFNHQSKIELFEFTTTKHVEYIPRGFVLAENEKHNDVDHCNATRANMKRSSFIPDSPVNEFGLTLSTMRCLEIAEVVGHMKDLISLDLTSNTGPIQTLANYGKTLRECQAETLQMSFAFDPLPEFIPLGLPIITPSNSTNAAHNIHSRAAPPAAEPGSRPEQPTMNDQTARGTAKRRSEILETTADCNKKNKKNKGKQVSPRVDTTNSSSSRNGRKSGSCRRGRQKDDDDDYEEGD</sequence>
<keyword evidence="4" id="KW-1185">Reference proteome</keyword>
<evidence type="ECO:0008006" key="6">
    <source>
        <dbReference type="Google" id="ProtNLM"/>
    </source>
</evidence>